<dbReference type="GO" id="GO:0005829">
    <property type="term" value="C:cytosol"/>
    <property type="evidence" value="ECO:0007669"/>
    <property type="project" value="TreeGrafter"/>
</dbReference>
<dbReference type="PANTHER" id="PTHR24054">
    <property type="entry name" value="CASEIN KINASE II SUBUNIT ALPHA"/>
    <property type="match status" value="1"/>
</dbReference>
<evidence type="ECO:0000313" key="10">
    <source>
        <dbReference type="EMBL" id="KAK6588356.1"/>
    </source>
</evidence>
<dbReference type="SMART" id="SM00220">
    <property type="entry name" value="S_TKc"/>
    <property type="match status" value="1"/>
</dbReference>
<dbReference type="GO" id="GO:0004674">
    <property type="term" value="F:protein serine/threonine kinase activity"/>
    <property type="evidence" value="ECO:0007669"/>
    <property type="project" value="UniProtKB-KW"/>
</dbReference>
<keyword evidence="2" id="KW-0723">Serine/threonine-protein kinase</keyword>
<evidence type="ECO:0000256" key="8">
    <source>
        <dbReference type="ARBA" id="ARBA00048679"/>
    </source>
</evidence>
<dbReference type="InterPro" id="IPR045216">
    <property type="entry name" value="CK2_alpha"/>
</dbReference>
<evidence type="ECO:0000256" key="2">
    <source>
        <dbReference type="ARBA" id="ARBA00022527"/>
    </source>
</evidence>
<evidence type="ECO:0000256" key="3">
    <source>
        <dbReference type="ARBA" id="ARBA00022679"/>
    </source>
</evidence>
<dbReference type="PANTHER" id="PTHR24054:SF0">
    <property type="entry name" value="CASEIN KINASE II SUBUNIT ALPHA"/>
    <property type="match status" value="1"/>
</dbReference>
<protein>
    <recommendedName>
        <fullName evidence="1">non-specific serine/threonine protein kinase</fullName>
        <ecNumber evidence="1">2.7.11.1</ecNumber>
    </recommendedName>
</protein>
<evidence type="ECO:0000256" key="4">
    <source>
        <dbReference type="ARBA" id="ARBA00022741"/>
    </source>
</evidence>
<dbReference type="GO" id="GO:0005524">
    <property type="term" value="F:ATP binding"/>
    <property type="evidence" value="ECO:0007669"/>
    <property type="project" value="UniProtKB-KW"/>
</dbReference>
<reference evidence="10 11" key="1">
    <citation type="submission" date="2023-10" db="EMBL/GenBank/DDBJ databases">
        <title>Comparative genomics analysis reveals potential genetic determinants of host preference in Cryptosporidium xiaoi.</title>
        <authorList>
            <person name="Xiao L."/>
            <person name="Li J."/>
        </authorList>
    </citation>
    <scope>NUCLEOTIDE SEQUENCE [LARGE SCALE GENOMIC DNA]</scope>
    <source>
        <strain evidence="10 11">52996</strain>
    </source>
</reference>
<gene>
    <name evidence="10" type="ORF">RS030_6875</name>
</gene>
<dbReference type="SUPFAM" id="SSF56112">
    <property type="entry name" value="Protein kinase-like (PK-like)"/>
    <property type="match status" value="2"/>
</dbReference>
<organism evidence="10 11">
    <name type="scientific">Cryptosporidium xiaoi</name>
    <dbReference type="NCBI Taxonomy" id="659607"/>
    <lineage>
        <taxon>Eukaryota</taxon>
        <taxon>Sar</taxon>
        <taxon>Alveolata</taxon>
        <taxon>Apicomplexa</taxon>
        <taxon>Conoidasida</taxon>
        <taxon>Coccidia</taxon>
        <taxon>Eucoccidiorida</taxon>
        <taxon>Eimeriorina</taxon>
        <taxon>Cryptosporidiidae</taxon>
        <taxon>Cryptosporidium</taxon>
    </lineage>
</organism>
<dbReference type="EMBL" id="JAWDEY010000034">
    <property type="protein sequence ID" value="KAK6588356.1"/>
    <property type="molecule type" value="Genomic_DNA"/>
</dbReference>
<dbReference type="AlphaFoldDB" id="A0AAV9XUH1"/>
<evidence type="ECO:0000256" key="5">
    <source>
        <dbReference type="ARBA" id="ARBA00022777"/>
    </source>
</evidence>
<dbReference type="InterPro" id="IPR008271">
    <property type="entry name" value="Ser/Thr_kinase_AS"/>
</dbReference>
<dbReference type="Gene3D" id="3.30.200.20">
    <property type="entry name" value="Phosphorylase Kinase, domain 1"/>
    <property type="match status" value="1"/>
</dbReference>
<dbReference type="GO" id="GO:0051726">
    <property type="term" value="P:regulation of cell cycle"/>
    <property type="evidence" value="ECO:0007669"/>
    <property type="project" value="TreeGrafter"/>
</dbReference>
<evidence type="ECO:0000313" key="11">
    <source>
        <dbReference type="Proteomes" id="UP001311799"/>
    </source>
</evidence>
<feature type="domain" description="Protein kinase" evidence="9">
    <location>
        <begin position="52"/>
        <end position="430"/>
    </location>
</feature>
<dbReference type="InterPro" id="IPR011009">
    <property type="entry name" value="Kinase-like_dom_sf"/>
</dbReference>
<dbReference type="GO" id="GO:0005956">
    <property type="term" value="C:protein kinase CK2 complex"/>
    <property type="evidence" value="ECO:0007669"/>
    <property type="project" value="TreeGrafter"/>
</dbReference>
<evidence type="ECO:0000256" key="1">
    <source>
        <dbReference type="ARBA" id="ARBA00012513"/>
    </source>
</evidence>
<keyword evidence="6" id="KW-0067">ATP-binding</keyword>
<dbReference type="EC" id="2.7.11.1" evidence="1"/>
<comment type="catalytic activity">
    <reaction evidence="8">
        <text>L-seryl-[protein] + ATP = O-phospho-L-seryl-[protein] + ADP + H(+)</text>
        <dbReference type="Rhea" id="RHEA:17989"/>
        <dbReference type="Rhea" id="RHEA-COMP:9863"/>
        <dbReference type="Rhea" id="RHEA-COMP:11604"/>
        <dbReference type="ChEBI" id="CHEBI:15378"/>
        <dbReference type="ChEBI" id="CHEBI:29999"/>
        <dbReference type="ChEBI" id="CHEBI:30616"/>
        <dbReference type="ChEBI" id="CHEBI:83421"/>
        <dbReference type="ChEBI" id="CHEBI:456216"/>
        <dbReference type="EC" id="2.7.11.1"/>
    </reaction>
</comment>
<dbReference type="PROSITE" id="PS00108">
    <property type="entry name" value="PROTEIN_KINASE_ST"/>
    <property type="match status" value="1"/>
</dbReference>
<name>A0AAV9XUH1_9CRYT</name>
<evidence type="ECO:0000256" key="7">
    <source>
        <dbReference type="ARBA" id="ARBA00047899"/>
    </source>
</evidence>
<dbReference type="Gene3D" id="1.10.510.10">
    <property type="entry name" value="Transferase(Phosphotransferase) domain 1"/>
    <property type="match status" value="1"/>
</dbReference>
<dbReference type="Proteomes" id="UP001311799">
    <property type="component" value="Unassembled WGS sequence"/>
</dbReference>
<dbReference type="InterPro" id="IPR000719">
    <property type="entry name" value="Prot_kinase_dom"/>
</dbReference>
<comment type="caution">
    <text evidence="10">The sequence shown here is derived from an EMBL/GenBank/DDBJ whole genome shotgun (WGS) entry which is preliminary data.</text>
</comment>
<sequence>MKITFKLLSLICIVSLIYTIFARKLKVNRENDNNPYSSLQEIISSFNSNNCYIKGESVGSGKYSNVYLSWRVNYCPIEYFGGKKGTILIDPSKEGIPDQEISLLDGVPVAIKELKNINEWKIAREVTILSQLNDYSSKDSTDIEGKNSIIKLLDVISYKNTHIRSKTKGEESFALVMEYIRNEQFYSLLPRLKYVDVQNYMRQLIEGIKYANSLGIFHRDIKPQNIIINEKKKELKIIDWGLAEYYVEGGDYSPRVASKYYKAPELLLGLRNYDYTLDTWSIGCLFSQMIFRLGTFESNYFSRMFRIYPKNFVGVYSEDSPHPDVLFPGWDNEDQIVKIGSLLGGDNILAISKKYSGTIPEDIMENLLRTRKIYNTTKPWYTDPRTFYFLVNRENIDLVTFEALDLLSRMLTLDYKYRIKPGEALKHPFFTRKHTSHVKLNEKGRSRRIEKYGSCIGESYIELLGYCDLNPLPSIFSCSKCVNNHYTNGNSLFKFFTFRNH</sequence>
<dbReference type="GO" id="GO:0005634">
    <property type="term" value="C:nucleus"/>
    <property type="evidence" value="ECO:0007669"/>
    <property type="project" value="TreeGrafter"/>
</dbReference>
<keyword evidence="11" id="KW-1185">Reference proteome</keyword>
<dbReference type="Pfam" id="PF00069">
    <property type="entry name" value="Pkinase"/>
    <property type="match status" value="1"/>
</dbReference>
<evidence type="ECO:0000259" key="9">
    <source>
        <dbReference type="PROSITE" id="PS50011"/>
    </source>
</evidence>
<proteinExistence type="predicted"/>
<comment type="catalytic activity">
    <reaction evidence="7">
        <text>L-threonyl-[protein] + ATP = O-phospho-L-threonyl-[protein] + ADP + H(+)</text>
        <dbReference type="Rhea" id="RHEA:46608"/>
        <dbReference type="Rhea" id="RHEA-COMP:11060"/>
        <dbReference type="Rhea" id="RHEA-COMP:11605"/>
        <dbReference type="ChEBI" id="CHEBI:15378"/>
        <dbReference type="ChEBI" id="CHEBI:30013"/>
        <dbReference type="ChEBI" id="CHEBI:30616"/>
        <dbReference type="ChEBI" id="CHEBI:61977"/>
        <dbReference type="ChEBI" id="CHEBI:456216"/>
        <dbReference type="EC" id="2.7.11.1"/>
    </reaction>
</comment>
<evidence type="ECO:0000256" key="6">
    <source>
        <dbReference type="ARBA" id="ARBA00022840"/>
    </source>
</evidence>
<keyword evidence="5 10" id="KW-0418">Kinase</keyword>
<keyword evidence="3" id="KW-0808">Transferase</keyword>
<accession>A0AAV9XUH1</accession>
<dbReference type="PROSITE" id="PS50011">
    <property type="entry name" value="PROTEIN_KINASE_DOM"/>
    <property type="match status" value="1"/>
</dbReference>
<keyword evidence="4" id="KW-0547">Nucleotide-binding</keyword>